<feature type="region of interest" description="Disordered" evidence="1">
    <location>
        <begin position="42"/>
        <end position="63"/>
    </location>
</feature>
<dbReference type="HOGENOM" id="CLU_1572211_0_0_1"/>
<dbReference type="OrthoDB" id="10622427at2759"/>
<accession>E9GP33</accession>
<dbReference type="InParanoid" id="E9GP33"/>
<dbReference type="KEGG" id="dpx:DAPPUDRAFT_320179"/>
<reference evidence="2 3" key="1">
    <citation type="journal article" date="2011" name="Science">
        <title>The ecoresponsive genome of Daphnia pulex.</title>
        <authorList>
            <person name="Colbourne J.K."/>
            <person name="Pfrender M.E."/>
            <person name="Gilbert D."/>
            <person name="Thomas W.K."/>
            <person name="Tucker A."/>
            <person name="Oakley T.H."/>
            <person name="Tokishita S."/>
            <person name="Aerts A."/>
            <person name="Arnold G.J."/>
            <person name="Basu M.K."/>
            <person name="Bauer D.J."/>
            <person name="Caceres C.E."/>
            <person name="Carmel L."/>
            <person name="Casola C."/>
            <person name="Choi J.H."/>
            <person name="Detter J.C."/>
            <person name="Dong Q."/>
            <person name="Dusheyko S."/>
            <person name="Eads B.D."/>
            <person name="Frohlich T."/>
            <person name="Geiler-Samerotte K.A."/>
            <person name="Gerlach D."/>
            <person name="Hatcher P."/>
            <person name="Jogdeo S."/>
            <person name="Krijgsveld J."/>
            <person name="Kriventseva E.V."/>
            <person name="Kultz D."/>
            <person name="Laforsch C."/>
            <person name="Lindquist E."/>
            <person name="Lopez J."/>
            <person name="Manak J.R."/>
            <person name="Muller J."/>
            <person name="Pangilinan J."/>
            <person name="Patwardhan R.P."/>
            <person name="Pitluck S."/>
            <person name="Pritham E.J."/>
            <person name="Rechtsteiner A."/>
            <person name="Rho M."/>
            <person name="Rogozin I.B."/>
            <person name="Sakarya O."/>
            <person name="Salamov A."/>
            <person name="Schaack S."/>
            <person name="Shapiro H."/>
            <person name="Shiga Y."/>
            <person name="Skalitzky C."/>
            <person name="Smith Z."/>
            <person name="Souvorov A."/>
            <person name="Sung W."/>
            <person name="Tang Z."/>
            <person name="Tsuchiya D."/>
            <person name="Tu H."/>
            <person name="Vos H."/>
            <person name="Wang M."/>
            <person name="Wolf Y.I."/>
            <person name="Yamagata H."/>
            <person name="Yamada T."/>
            <person name="Ye Y."/>
            <person name="Shaw J.R."/>
            <person name="Andrews J."/>
            <person name="Crease T.J."/>
            <person name="Tang H."/>
            <person name="Lucas S.M."/>
            <person name="Robertson H.M."/>
            <person name="Bork P."/>
            <person name="Koonin E.V."/>
            <person name="Zdobnov E.M."/>
            <person name="Grigoriev I.V."/>
            <person name="Lynch M."/>
            <person name="Boore J.L."/>
        </authorList>
    </citation>
    <scope>NUCLEOTIDE SEQUENCE [LARGE SCALE GENOMIC DNA]</scope>
</reference>
<dbReference type="Proteomes" id="UP000000305">
    <property type="component" value="Unassembled WGS sequence"/>
</dbReference>
<dbReference type="AlphaFoldDB" id="E9GP33"/>
<proteinExistence type="predicted"/>
<evidence type="ECO:0000256" key="1">
    <source>
        <dbReference type="SAM" id="MobiDB-lite"/>
    </source>
</evidence>
<keyword evidence="3" id="KW-1185">Reference proteome</keyword>
<organism evidence="2 3">
    <name type="scientific">Daphnia pulex</name>
    <name type="common">Water flea</name>
    <dbReference type="NCBI Taxonomy" id="6669"/>
    <lineage>
        <taxon>Eukaryota</taxon>
        <taxon>Metazoa</taxon>
        <taxon>Ecdysozoa</taxon>
        <taxon>Arthropoda</taxon>
        <taxon>Crustacea</taxon>
        <taxon>Branchiopoda</taxon>
        <taxon>Diplostraca</taxon>
        <taxon>Cladocera</taxon>
        <taxon>Anomopoda</taxon>
        <taxon>Daphniidae</taxon>
        <taxon>Daphnia</taxon>
    </lineage>
</organism>
<name>E9GP33_DAPPU</name>
<protein>
    <submittedName>
        <fullName evidence="2">Uncharacterized protein</fullName>
    </submittedName>
</protein>
<dbReference type="EMBL" id="GL732556">
    <property type="protein sequence ID" value="EFX78572.1"/>
    <property type="molecule type" value="Genomic_DNA"/>
</dbReference>
<sequence>MFTNLSDVIGKKNTQFVLYSIRMLQETYLFLLVTIEEPSTSQEDTLSNTADGDGLEPELDASGTETEICNITEPTATSDSQLVWEAGILLVLRQKFYLPFEALLFVSDAIHDNYQKSVTTGYTKGIADTRSNWLTIFPTNVCNHQSSTSAHSLPVRNAMEKISQQLCPSL</sequence>
<evidence type="ECO:0000313" key="2">
    <source>
        <dbReference type="EMBL" id="EFX78572.1"/>
    </source>
</evidence>
<gene>
    <name evidence="2" type="ORF">DAPPUDRAFT_320179</name>
</gene>
<evidence type="ECO:0000313" key="3">
    <source>
        <dbReference type="Proteomes" id="UP000000305"/>
    </source>
</evidence>